<evidence type="ECO:0000259" key="3">
    <source>
        <dbReference type="PROSITE" id="PS50977"/>
    </source>
</evidence>
<proteinExistence type="predicted"/>
<protein>
    <submittedName>
        <fullName evidence="4">AcrR family transcriptional regulator</fullName>
    </submittedName>
</protein>
<gene>
    <name evidence="4" type="ORF">BJ980_001291</name>
</gene>
<dbReference type="InterPro" id="IPR001647">
    <property type="entry name" value="HTH_TetR"/>
</dbReference>
<sequence length="228" mass="24980">MTRKVKTPDGRASRWDDHREQRRTQLVDAAIIAIDRLGHQAGIADIAAEAGVSKPVLYRYFADKSELHAAVGARMAEETMAQVIGPLMTAAPIRERVGAAVDGYLEAISEHPQVFLLVVQHRTEGDALSDGKAQFATTFARVIGDGLRQLGVDSAGAEPWAHGLVGLGLSVGEWWLIRETMSRAAAGRYLTEFIWHAFEGICQEYGVPLTALDQPTEAPTPIRKERKR</sequence>
<dbReference type="Pfam" id="PF19344">
    <property type="entry name" value="TetR_C_32"/>
    <property type="match status" value="1"/>
</dbReference>
<organism evidence="4 5">
    <name type="scientific">Nocardioides daedukensis</name>
    <dbReference type="NCBI Taxonomy" id="634462"/>
    <lineage>
        <taxon>Bacteria</taxon>
        <taxon>Bacillati</taxon>
        <taxon>Actinomycetota</taxon>
        <taxon>Actinomycetes</taxon>
        <taxon>Propionibacteriales</taxon>
        <taxon>Nocardioidaceae</taxon>
        <taxon>Nocardioides</taxon>
    </lineage>
</organism>
<evidence type="ECO:0000256" key="1">
    <source>
        <dbReference type="ARBA" id="ARBA00023125"/>
    </source>
</evidence>
<evidence type="ECO:0000256" key="2">
    <source>
        <dbReference type="PROSITE-ProRule" id="PRU00335"/>
    </source>
</evidence>
<keyword evidence="1 2" id="KW-0238">DNA-binding</keyword>
<dbReference type="GO" id="GO:0000976">
    <property type="term" value="F:transcription cis-regulatory region binding"/>
    <property type="evidence" value="ECO:0007669"/>
    <property type="project" value="TreeGrafter"/>
</dbReference>
<dbReference type="InterPro" id="IPR045823">
    <property type="entry name" value="TetR_C_32"/>
</dbReference>
<dbReference type="AlphaFoldDB" id="A0A7Y9S1F7"/>
<dbReference type="Gene3D" id="1.10.357.10">
    <property type="entry name" value="Tetracycline Repressor, domain 2"/>
    <property type="match status" value="1"/>
</dbReference>
<dbReference type="PANTHER" id="PTHR30055">
    <property type="entry name" value="HTH-TYPE TRANSCRIPTIONAL REGULATOR RUTR"/>
    <property type="match status" value="1"/>
</dbReference>
<dbReference type="SUPFAM" id="SSF46689">
    <property type="entry name" value="Homeodomain-like"/>
    <property type="match status" value="1"/>
</dbReference>
<evidence type="ECO:0000313" key="5">
    <source>
        <dbReference type="Proteomes" id="UP000540656"/>
    </source>
</evidence>
<dbReference type="PRINTS" id="PR00455">
    <property type="entry name" value="HTHTETR"/>
</dbReference>
<dbReference type="InterPro" id="IPR036271">
    <property type="entry name" value="Tet_transcr_reg_TetR-rel_C_sf"/>
</dbReference>
<dbReference type="PROSITE" id="PS50977">
    <property type="entry name" value="HTH_TETR_2"/>
    <property type="match status" value="1"/>
</dbReference>
<dbReference type="Proteomes" id="UP000540656">
    <property type="component" value="Unassembled WGS sequence"/>
</dbReference>
<feature type="domain" description="HTH tetR-type" evidence="3">
    <location>
        <begin position="20"/>
        <end position="79"/>
    </location>
</feature>
<comment type="caution">
    <text evidence="4">The sequence shown here is derived from an EMBL/GenBank/DDBJ whole genome shotgun (WGS) entry which is preliminary data.</text>
</comment>
<reference evidence="4 5" key="1">
    <citation type="submission" date="2020-07" db="EMBL/GenBank/DDBJ databases">
        <title>Sequencing the genomes of 1000 actinobacteria strains.</title>
        <authorList>
            <person name="Klenk H.-P."/>
        </authorList>
    </citation>
    <scope>NUCLEOTIDE SEQUENCE [LARGE SCALE GENOMIC DNA]</scope>
    <source>
        <strain evidence="4 5">DSM 23819</strain>
    </source>
</reference>
<dbReference type="PANTHER" id="PTHR30055:SF160">
    <property type="entry name" value="TRANSCRIPTIONAL REGULATORY PROTEIN (PROBABLY ASNC-FAMILY)-RELATED"/>
    <property type="match status" value="1"/>
</dbReference>
<dbReference type="Pfam" id="PF00440">
    <property type="entry name" value="TetR_N"/>
    <property type="match status" value="1"/>
</dbReference>
<name>A0A7Y9S1F7_9ACTN</name>
<dbReference type="GO" id="GO:0003700">
    <property type="term" value="F:DNA-binding transcription factor activity"/>
    <property type="evidence" value="ECO:0007669"/>
    <property type="project" value="TreeGrafter"/>
</dbReference>
<evidence type="ECO:0000313" key="4">
    <source>
        <dbReference type="EMBL" id="NYG58368.1"/>
    </source>
</evidence>
<dbReference type="RefSeq" id="WP_179501539.1">
    <property type="nucleotide sequence ID" value="NZ_JACCAA010000001.1"/>
</dbReference>
<feature type="DNA-binding region" description="H-T-H motif" evidence="2">
    <location>
        <begin position="42"/>
        <end position="61"/>
    </location>
</feature>
<dbReference type="InterPro" id="IPR050109">
    <property type="entry name" value="HTH-type_TetR-like_transc_reg"/>
</dbReference>
<keyword evidence="5" id="KW-1185">Reference proteome</keyword>
<dbReference type="SUPFAM" id="SSF48498">
    <property type="entry name" value="Tetracyclin repressor-like, C-terminal domain"/>
    <property type="match status" value="1"/>
</dbReference>
<dbReference type="EMBL" id="JACCAA010000001">
    <property type="protein sequence ID" value="NYG58368.1"/>
    <property type="molecule type" value="Genomic_DNA"/>
</dbReference>
<dbReference type="InterPro" id="IPR009057">
    <property type="entry name" value="Homeodomain-like_sf"/>
</dbReference>
<accession>A0A7Y9S1F7</accession>